<dbReference type="Pfam" id="PF17963">
    <property type="entry name" value="Big_9"/>
    <property type="match status" value="3"/>
</dbReference>
<dbReference type="InterPro" id="IPR036465">
    <property type="entry name" value="vWFA_dom_sf"/>
</dbReference>
<dbReference type="Proteomes" id="UP000593765">
    <property type="component" value="Chromosome"/>
</dbReference>
<protein>
    <submittedName>
        <fullName evidence="7">Tandem-95 repeat protein</fullName>
    </submittedName>
</protein>
<dbReference type="InterPro" id="IPR010221">
    <property type="entry name" value="VCBS_dom"/>
</dbReference>
<feature type="domain" description="SD-repeat containing protein B" evidence="5">
    <location>
        <begin position="381"/>
        <end position="457"/>
    </location>
</feature>
<dbReference type="Gene3D" id="2.60.40.3440">
    <property type="match status" value="4"/>
</dbReference>
<dbReference type="InterPro" id="IPR033764">
    <property type="entry name" value="Sdr_B"/>
</dbReference>
<feature type="domain" description="SD-repeat containing protein B" evidence="5">
    <location>
        <begin position="720"/>
        <end position="788"/>
    </location>
</feature>
<proteinExistence type="predicted"/>
<dbReference type="KEGG" id="hbs:IPV69_24810"/>
<feature type="domain" description="SD-repeat containing protein B" evidence="5">
    <location>
        <begin position="265"/>
        <end position="347"/>
    </location>
</feature>
<dbReference type="GO" id="GO:0005576">
    <property type="term" value="C:extracellular region"/>
    <property type="evidence" value="ECO:0007669"/>
    <property type="project" value="UniProtKB-SubCell"/>
</dbReference>
<feature type="domain" description="SD-repeat containing protein B" evidence="5">
    <location>
        <begin position="599"/>
        <end position="688"/>
    </location>
</feature>
<dbReference type="Pfam" id="PF17892">
    <property type="entry name" value="Cadherin_5"/>
    <property type="match status" value="1"/>
</dbReference>
<evidence type="ECO:0000313" key="8">
    <source>
        <dbReference type="Proteomes" id="UP000593765"/>
    </source>
</evidence>
<name>A0A7M2WVM9_9BACT</name>
<keyword evidence="8" id="KW-1185">Reference proteome</keyword>
<dbReference type="Pfam" id="PF17210">
    <property type="entry name" value="SdrD_B"/>
    <property type="match status" value="5"/>
</dbReference>
<sequence length="2057" mass="211375">MTRPIPSVSKSSKIEPRKLIRRAARRALPPCLGVELLEGRALLSGDVAGTVYDDVNNDGIKNNGENGLPGWTVFVDVNRNGGLDAGEPAGVTNKDGDYLITSTYLGVRSIREIVPAGWTPSAGTASSKDTLIEDGKEAKVDFFNFRAHVGSIVGSVWQDMNGDGIRATDATTGLFTDPGLPGWTIFIDNNRNLLPDAGEPSTLTDANGQYTFTNFAPGDYEVTQVLPAGWEVSKTHDVQQTVRVVDGGTTTASDFANISLINGSIQGTVWNDLNGDGVRATDPTTGGFSEPGLEGWTVYLDLNNNRAADAGEPTATTNASGVYLFTGLDAGDYEVTEVLPAGWNTSPTFDLRQTVAVSGGLLSTARDFANFGNSNGSIRGSAWNDLNADGLRGGAEPALVGWTIYLDLNGNGAKDAAEPTALTDATGTYRFSGLQVGEYDVVELLPAGWETSPGFAGDYAVKVFGGTESVAPDFANYAISAVLPGTVSGTLWEDINGNGIREFDLVTSSFADPGVSGWTVFIDSNSNRVLDAAELSATSGADGSYRISGVAPGSVSVVVQLPSGWRSSAPVTNVRTISLRNGQDVTAQDFGSARLRESSISGTVYADANKSGTRDAGERGLAGMTVYLDTNDNGNLDAGEPRAVTSTDLFFTPSIDEAGTYSFTHLAGGTHVVRSILPATLSATPTGELRHAVTITGAENRTGVDTAAVFRANEIRGVRFDDRNDDGVKDAGEPGVAGVTVFVDLDRDDTLDAGEPTAVTKVDGSYVFTDLTPGAYVVREVLSGGNKRTFPRTTGGILWPTGVSNPAVGNVSPGSINISLAKGQKHRQTVSLTLPNTGALTNLVDVFLLFDDTGSFVNNSPIVRAAFPTIISQLQTAMPGIDLGFGVGRLEEYGNFASEYGTGRPFTLNQPIVAASSAGYMTAIQAALNRTTPGYGGDQPETDIEALYQLVTGKGFDGNNNGSVLDSGPAGLASTQLSPGLSGDVPSFASFVADPANSVMAAAGNVGGGGFRAGALPIILTATDTGFAYQPKGESTITGVGGVSLPISALTQTSRPTTPFNSGAGLQETVTGLNALGALVIGLGTNPQATLDPRQGLESLSKLTGAVNRSTATIDNGTADPIAPGDPLYFQIASGFAGSVANGVVNAIQNAVTNVAVDLTVQASDPRVRITNYTGTLTGIGAGQTATFDVEFIGDGAPRRLDLQFVRAGTNVVMGSIPVVIGTPIPGDGYEYCELEDGEFEDSIDFGASTSAVAVNSAPSFVKGADQNVLEDAASQIVSGWATAISAGPASEAGQVLDFIVTNDNNALFSVQPTVSADGTLSYTPAANASGSAVVTVSLHDNGGTVGGGIDISLPQTFIVNIAAVNDAPTAGNDSYSTSEDTTLTVTPPGVLSNDSDIEGSALTVTLVDAPTHGTVSLNTDGSFSYTPAENYNGPDSFTYRASDGTASSNLATVTLSIAAVNDAPVAADDVYATAEDQPLNISAPGLLSNDSDADGDPLTAGIVTGPVHGTITLNADGSFTYTPAANYNGPDSFTYRASDGTVSSNLATVTLGVTAVNDAPVAADDVYTTAEDQPLNISAPGLLSNDSDADGDPLTAGIVTGPAHGTVSLNADGSFTYTPAANYNGPDSFTYRASDGTLSSSAATVSLTVSAVNDTPVAGNDAYSVAQGATLTVSAPGLLGNDSDTDGDLLNAVQVTGPAHGTLVLNASGSFVYTPSAGYSGTDSFTYSAIDGTAASAAATVTIVVTPVVVPGGTKFYVVDGTTTDTFGYDAAGAATTRKSLNKENADPRGIAAKADGTRLWTIDEKGDVFVYTPAGKLLGSWTAKGLGRPEGITTDGVSLWVVDNDSDKVFYFAGAAARLSGKVSATSSFSLNRSNRDAMDVVTDGSHLWVVNDGSKLDSVFRYSMLGLLEGNWTIDSANRTPTGLTLDPNDVSDLWIVDAGTDRVYEYAGATARLSGSQSASATFQLATANRNAQGIADPRPSVAASIGEAASEKVELPPVRPAAKHGSAKVEAPASPVFAQTLIRPQSSLKDAGDTDGSDDLLAVWDHERWGLN</sequence>
<dbReference type="NCBIfam" id="TIGR01965">
    <property type="entry name" value="VCBS_repeat"/>
    <property type="match status" value="3"/>
</dbReference>
<comment type="subcellular location">
    <subcellularLocation>
        <location evidence="1">Secreted</location>
    </subcellularLocation>
</comment>
<dbReference type="RefSeq" id="WP_206292420.1">
    <property type="nucleotide sequence ID" value="NZ_CP063458.1"/>
</dbReference>
<evidence type="ECO:0000256" key="2">
    <source>
        <dbReference type="ARBA" id="ARBA00022525"/>
    </source>
</evidence>
<gene>
    <name evidence="7" type="ORF">IPV69_24810</name>
</gene>
<dbReference type="Gene3D" id="3.40.50.410">
    <property type="entry name" value="von Willebrand factor, type A domain"/>
    <property type="match status" value="1"/>
</dbReference>
<evidence type="ECO:0000256" key="1">
    <source>
        <dbReference type="ARBA" id="ARBA00004613"/>
    </source>
</evidence>
<dbReference type="Gene3D" id="2.120.10.30">
    <property type="entry name" value="TolB, C-terminal domain"/>
    <property type="match status" value="1"/>
</dbReference>
<evidence type="ECO:0000313" key="7">
    <source>
        <dbReference type="EMBL" id="QOV89384.1"/>
    </source>
</evidence>
<evidence type="ECO:0000256" key="4">
    <source>
        <dbReference type="SAM" id="MobiDB-lite"/>
    </source>
</evidence>
<feature type="region of interest" description="Disordered" evidence="4">
    <location>
        <begin position="1373"/>
        <end position="1393"/>
    </location>
</feature>
<evidence type="ECO:0000256" key="3">
    <source>
        <dbReference type="ARBA" id="ARBA00022729"/>
    </source>
</evidence>
<dbReference type="EMBL" id="CP063458">
    <property type="protein sequence ID" value="QOV89384.1"/>
    <property type="molecule type" value="Genomic_DNA"/>
</dbReference>
<dbReference type="InterPro" id="IPR011042">
    <property type="entry name" value="6-blade_b-propeller_TolB-like"/>
</dbReference>
<evidence type="ECO:0000259" key="6">
    <source>
        <dbReference type="Pfam" id="PF17892"/>
    </source>
</evidence>
<keyword evidence="3" id="KW-0732">Signal</keyword>
<dbReference type="InterPro" id="IPR041690">
    <property type="entry name" value="Cadherin_5"/>
</dbReference>
<reference evidence="7 8" key="1">
    <citation type="submission" date="2020-10" db="EMBL/GenBank/DDBJ databases">
        <title>Wide distribution of Phycisphaera-like planctomycetes from WD2101 soil group in peatlands and genome analysis of the first cultivated representative.</title>
        <authorList>
            <person name="Dedysh S.N."/>
            <person name="Beletsky A.V."/>
            <person name="Ivanova A."/>
            <person name="Kulichevskaya I.S."/>
            <person name="Suzina N.E."/>
            <person name="Philippov D.A."/>
            <person name="Rakitin A.L."/>
            <person name="Mardanov A.V."/>
            <person name="Ravin N.V."/>
        </authorList>
    </citation>
    <scope>NUCLEOTIDE SEQUENCE [LARGE SCALE GENOMIC DNA]</scope>
    <source>
        <strain evidence="7 8">M1803</strain>
    </source>
</reference>
<dbReference type="SUPFAM" id="SSF101898">
    <property type="entry name" value="NHL repeat"/>
    <property type="match status" value="1"/>
</dbReference>
<dbReference type="NCBIfam" id="NF012211">
    <property type="entry name" value="tand_rpt_95"/>
    <property type="match status" value="4"/>
</dbReference>
<evidence type="ECO:0000259" key="5">
    <source>
        <dbReference type="Pfam" id="PF17210"/>
    </source>
</evidence>
<dbReference type="InterPro" id="IPR013783">
    <property type="entry name" value="Ig-like_fold"/>
</dbReference>
<dbReference type="Gene3D" id="2.60.40.10">
    <property type="entry name" value="Immunoglobulins"/>
    <property type="match status" value="7"/>
</dbReference>
<dbReference type="InterPro" id="IPR051417">
    <property type="entry name" value="SDr/BOS_complex"/>
</dbReference>
<organism evidence="7 8">
    <name type="scientific">Humisphaera borealis</name>
    <dbReference type="NCBI Taxonomy" id="2807512"/>
    <lineage>
        <taxon>Bacteria</taxon>
        <taxon>Pseudomonadati</taxon>
        <taxon>Planctomycetota</taxon>
        <taxon>Phycisphaerae</taxon>
        <taxon>Tepidisphaerales</taxon>
        <taxon>Tepidisphaeraceae</taxon>
        <taxon>Humisphaera</taxon>
    </lineage>
</organism>
<dbReference type="PANTHER" id="PTHR23303">
    <property type="entry name" value="CARBOXYPEPTIDASE REGULATORY REGION-CONTAINING"/>
    <property type="match status" value="1"/>
</dbReference>
<keyword evidence="2" id="KW-0964">Secreted</keyword>
<feature type="domain" description="Cadherin-like" evidence="6">
    <location>
        <begin position="1461"/>
        <end position="1555"/>
    </location>
</feature>
<feature type="compositionally biased region" description="Polar residues" evidence="4">
    <location>
        <begin position="1373"/>
        <end position="1386"/>
    </location>
</feature>
<accession>A0A7M2WVM9</accession>
<feature type="domain" description="SD-repeat containing protein B" evidence="5">
    <location>
        <begin position="154"/>
        <end position="241"/>
    </location>
</feature>
<dbReference type="PANTHER" id="PTHR23303:SF15">
    <property type="entry name" value="COLOSSIN-A"/>
    <property type="match status" value="1"/>
</dbReference>
<dbReference type="SUPFAM" id="SSF117074">
    <property type="entry name" value="Hypothetical protein PA1324"/>
    <property type="match status" value="6"/>
</dbReference>